<organism evidence="1 2">
    <name type="scientific">Nannocystis radixulma</name>
    <dbReference type="NCBI Taxonomy" id="2995305"/>
    <lineage>
        <taxon>Bacteria</taxon>
        <taxon>Pseudomonadati</taxon>
        <taxon>Myxococcota</taxon>
        <taxon>Polyangia</taxon>
        <taxon>Nannocystales</taxon>
        <taxon>Nannocystaceae</taxon>
        <taxon>Nannocystis</taxon>
    </lineage>
</organism>
<comment type="caution">
    <text evidence="1">The sequence shown here is derived from an EMBL/GenBank/DDBJ whole genome shotgun (WGS) entry which is preliminary data.</text>
</comment>
<dbReference type="EMBL" id="JAQNDN010000010">
    <property type="protein sequence ID" value="MDC0670078.1"/>
    <property type="molecule type" value="Genomic_DNA"/>
</dbReference>
<evidence type="ECO:0000313" key="1">
    <source>
        <dbReference type="EMBL" id="MDC0670078.1"/>
    </source>
</evidence>
<protein>
    <recommendedName>
        <fullName evidence="3">Secreted protein</fullName>
    </recommendedName>
</protein>
<gene>
    <name evidence="1" type="ORF">POL58_20160</name>
</gene>
<sequence>MQFRIVSCSFVTTLTSMLLTRCGECDEQSVQLFHRADEELELEAGLDALEIVMPFATVVSIDLEPVDP</sequence>
<keyword evidence="2" id="KW-1185">Reference proteome</keyword>
<accession>A0ABT5B7I6</accession>
<dbReference type="Proteomes" id="UP001217838">
    <property type="component" value="Unassembled WGS sequence"/>
</dbReference>
<reference evidence="1 2" key="1">
    <citation type="submission" date="2022-11" db="EMBL/GenBank/DDBJ databases">
        <title>Minimal conservation of predation-associated metabolite biosynthetic gene clusters underscores biosynthetic potential of Myxococcota including descriptions for ten novel species: Archangium lansinium sp. nov., Myxococcus landrumus sp. nov., Nannocystis bai.</title>
        <authorList>
            <person name="Ahearne A."/>
            <person name="Stevens C."/>
            <person name="Dowd S."/>
        </authorList>
    </citation>
    <scope>NUCLEOTIDE SEQUENCE [LARGE SCALE GENOMIC DNA]</scope>
    <source>
        <strain evidence="1 2">NCELM</strain>
    </source>
</reference>
<evidence type="ECO:0000313" key="2">
    <source>
        <dbReference type="Proteomes" id="UP001217838"/>
    </source>
</evidence>
<proteinExistence type="predicted"/>
<dbReference type="RefSeq" id="WP_271999892.1">
    <property type="nucleotide sequence ID" value="NZ_JAQNDN010000010.1"/>
</dbReference>
<evidence type="ECO:0008006" key="3">
    <source>
        <dbReference type="Google" id="ProtNLM"/>
    </source>
</evidence>
<name>A0ABT5B7I6_9BACT</name>